<comment type="caution">
    <text evidence="1">The sequence shown here is derived from an EMBL/GenBank/DDBJ whole genome shotgun (WGS) entry which is preliminary data.</text>
</comment>
<keyword evidence="2" id="KW-1185">Reference proteome</keyword>
<protein>
    <submittedName>
        <fullName evidence="1">Uncharacterized protein</fullName>
    </submittedName>
</protein>
<dbReference type="EMBL" id="SIRL01000002">
    <property type="protein sequence ID" value="TBN52033.1"/>
    <property type="molecule type" value="Genomic_DNA"/>
</dbReference>
<sequence>MWACPAPVPAGWRYRRRPSRARLGPAGPDALLKRRARPSRPRRCRPVQGGRCGGRCGSWVRPFVSVCWQ</sequence>
<gene>
    <name evidence="1" type="ORF">EYF88_03830</name>
</gene>
<accession>A0ABY1YN30</accession>
<evidence type="ECO:0000313" key="2">
    <source>
        <dbReference type="Proteomes" id="UP000292859"/>
    </source>
</evidence>
<proteinExistence type="predicted"/>
<name>A0ABY1YN30_9RHOB</name>
<reference evidence="1 2" key="1">
    <citation type="submission" date="2019-02" db="EMBL/GenBank/DDBJ databases">
        <authorList>
            <person name="Zhang G."/>
        </authorList>
    </citation>
    <scope>NUCLEOTIDE SEQUENCE [LARGE SCALE GENOMIC DNA]</scope>
    <source>
        <strain evidence="1 2">CMB17</strain>
    </source>
</reference>
<dbReference type="Proteomes" id="UP000292859">
    <property type="component" value="Unassembled WGS sequence"/>
</dbReference>
<evidence type="ECO:0000313" key="1">
    <source>
        <dbReference type="EMBL" id="TBN52033.1"/>
    </source>
</evidence>
<organism evidence="1 2">
    <name type="scientific">Paracoccus sediminis</name>
    <dbReference type="NCBI Taxonomy" id="1214787"/>
    <lineage>
        <taxon>Bacteria</taxon>
        <taxon>Pseudomonadati</taxon>
        <taxon>Pseudomonadota</taxon>
        <taxon>Alphaproteobacteria</taxon>
        <taxon>Rhodobacterales</taxon>
        <taxon>Paracoccaceae</taxon>
        <taxon>Paracoccus</taxon>
    </lineage>
</organism>